<dbReference type="EMBL" id="CP110636">
    <property type="protein sequence ID" value="UZJ33472.1"/>
    <property type="molecule type" value="Genomic_DNA"/>
</dbReference>
<organism evidence="2 3">
    <name type="scientific">Streptomyces endophytica</name>
    <dbReference type="NCBI Taxonomy" id="2991496"/>
    <lineage>
        <taxon>Bacteria</taxon>
        <taxon>Bacillati</taxon>
        <taxon>Actinomycetota</taxon>
        <taxon>Actinomycetes</taxon>
        <taxon>Kitasatosporales</taxon>
        <taxon>Streptomycetaceae</taxon>
        <taxon>Streptomyces</taxon>
    </lineage>
</organism>
<evidence type="ECO:0000313" key="3">
    <source>
        <dbReference type="Proteomes" id="UP001164959"/>
    </source>
</evidence>
<dbReference type="Proteomes" id="UP001164959">
    <property type="component" value="Chromosome"/>
</dbReference>
<reference evidence="2" key="1">
    <citation type="submission" date="2022-11" db="EMBL/GenBank/DDBJ databases">
        <title>Identification and genomic analyses of a novel endophytic actinobacterium Streptomyces endophytica sp. nov. with potential for biocontrol of Yam anthracnose.</title>
        <authorList>
            <person name="Huang X."/>
        </authorList>
    </citation>
    <scope>NUCLEOTIDE SEQUENCE</scope>
    <source>
        <strain evidence="2">HNM0140</strain>
    </source>
</reference>
<accession>A0ABY6PJY4</accession>
<dbReference type="Gene3D" id="1.10.132.100">
    <property type="match status" value="1"/>
</dbReference>
<evidence type="ECO:0000256" key="1">
    <source>
        <dbReference type="SAM" id="MobiDB-lite"/>
    </source>
</evidence>
<sequence>MPDESPPSDVLSFDLTCQRWLPVQYLDGTPGLLSIREVFEQAGQVRRLIGDVPTQEFALLRLLLAMVHDALQGPADIDEWADLWADDDCFAPLSGYLEKHRGRLDLLHATAPFFQVAGLRTGRDEVFDLNRIVADVPNGEPFLSARMPAVGRIGFAEAARWLIHAHAYDTSGIKTGVAGDDRVKGGKVYPLGVGWAGNLGGVFAEGATLRETLLLNLIAADTTDLHVGSDDRPAWRREACGPGATAQAALAQRPSGVRDLYTWQTRRLRLHFDAEGVHGVVLGYGDPLTPHNRHESEPMTGWRRSQAQEKKRGEALVYMPREHDPARQAWRGLAALIADRVPGTAQGSEPAASLRPGVLRWVARLATEGVLPRRYLIRARVVGALYGTQQSVIDDIVDDQVAMAVVLLHREHANHASVAIGAVTDAEACVSALGDLAGDLARTAGRAPEPVRDAAREAGFGALDGPYRTWLAALGEAEDPHEQRTVWQRDVYRIVSRLGRQLLTGAGDAAWEGRMVESKKGSVWLNSSLADRWFRGRLNTAVGAAFSSDAEAADAAGGTYESDSDSSSPKVPV</sequence>
<dbReference type="RefSeq" id="WP_265364649.1">
    <property type="nucleotide sequence ID" value="NZ_CP110636.1"/>
</dbReference>
<evidence type="ECO:0000313" key="2">
    <source>
        <dbReference type="EMBL" id="UZJ33472.1"/>
    </source>
</evidence>
<dbReference type="InterPro" id="IPR013381">
    <property type="entry name" value="CRISPR-assoc_prot_Cse1"/>
</dbReference>
<dbReference type="NCBIfam" id="TIGR02547">
    <property type="entry name" value="casA_cse1"/>
    <property type="match status" value="1"/>
</dbReference>
<proteinExistence type="predicted"/>
<dbReference type="CDD" id="cd09729">
    <property type="entry name" value="Cse1_I-E"/>
    <property type="match status" value="1"/>
</dbReference>
<name>A0ABY6PJY4_9ACTN</name>
<keyword evidence="3" id="KW-1185">Reference proteome</keyword>
<protein>
    <submittedName>
        <fullName evidence="2">Type I-E CRISPR-associated protein Cse1/CasA</fullName>
    </submittedName>
</protein>
<gene>
    <name evidence="2" type="primary">casA</name>
    <name evidence="2" type="ORF">OJ254_28360</name>
</gene>
<feature type="region of interest" description="Disordered" evidence="1">
    <location>
        <begin position="553"/>
        <end position="573"/>
    </location>
</feature>
<dbReference type="Pfam" id="PF09481">
    <property type="entry name" value="CRISPR_Cse1"/>
    <property type="match status" value="1"/>
</dbReference>